<dbReference type="EMBL" id="FQXT01000003">
    <property type="protein sequence ID" value="SHI01358.1"/>
    <property type="molecule type" value="Genomic_DNA"/>
</dbReference>
<sequence>MTNSLEKIAVGGGCHWCTEAVFQALKGVEKVEQGYVASDPPFEEFSEGVIIHFNPQIISLEILIEIHLHTHKSTSNHSFRSKYRSAVYCFTEEQKREVQHILTQLQNEFEQSLITQILPFQRFQASRESLHDYYRSNPEKPFCERYIAPKLQFLLKQYSNRLK</sequence>
<name>A0A1M5XP86_9FLAO</name>
<organism evidence="7 8">
    <name type="scientific">Leeuwenhoekiella palythoae</name>
    <dbReference type="NCBI Taxonomy" id="573501"/>
    <lineage>
        <taxon>Bacteria</taxon>
        <taxon>Pseudomonadati</taxon>
        <taxon>Bacteroidota</taxon>
        <taxon>Flavobacteriia</taxon>
        <taxon>Flavobacteriales</taxon>
        <taxon>Flavobacteriaceae</taxon>
        <taxon>Leeuwenhoekiella</taxon>
    </lineage>
</organism>
<dbReference type="RefSeq" id="WP_072982079.1">
    <property type="nucleotide sequence ID" value="NZ_FQXT01000003.1"/>
</dbReference>
<dbReference type="EMBL" id="QOVN01000002">
    <property type="protein sequence ID" value="RXG30155.1"/>
    <property type="molecule type" value="Genomic_DNA"/>
</dbReference>
<proteinExistence type="predicted"/>
<dbReference type="EC" id="1.8.4.11" evidence="1"/>
<dbReference type="Pfam" id="PF01625">
    <property type="entry name" value="PMSR"/>
    <property type="match status" value="1"/>
</dbReference>
<gene>
    <name evidence="6" type="ORF">DSM01_904</name>
    <name evidence="7" type="ORF">SAMN04487999_1610</name>
</gene>
<evidence type="ECO:0000256" key="2">
    <source>
        <dbReference type="ARBA" id="ARBA00023002"/>
    </source>
</evidence>
<dbReference type="AlphaFoldDB" id="A0A1M5XP86"/>
<dbReference type="Proteomes" id="UP000290037">
    <property type="component" value="Unassembled WGS sequence"/>
</dbReference>
<evidence type="ECO:0000313" key="8">
    <source>
        <dbReference type="Proteomes" id="UP000184240"/>
    </source>
</evidence>
<evidence type="ECO:0000259" key="5">
    <source>
        <dbReference type="Pfam" id="PF01625"/>
    </source>
</evidence>
<comment type="catalytic activity">
    <reaction evidence="4">
        <text>[thioredoxin]-disulfide + L-methionine + H2O = L-methionine (S)-S-oxide + [thioredoxin]-dithiol</text>
        <dbReference type="Rhea" id="RHEA:19993"/>
        <dbReference type="Rhea" id="RHEA-COMP:10698"/>
        <dbReference type="Rhea" id="RHEA-COMP:10700"/>
        <dbReference type="ChEBI" id="CHEBI:15377"/>
        <dbReference type="ChEBI" id="CHEBI:29950"/>
        <dbReference type="ChEBI" id="CHEBI:50058"/>
        <dbReference type="ChEBI" id="CHEBI:57844"/>
        <dbReference type="ChEBI" id="CHEBI:58772"/>
        <dbReference type="EC" id="1.8.4.11"/>
    </reaction>
</comment>
<dbReference type="GO" id="GO:0008113">
    <property type="term" value="F:peptide-methionine (S)-S-oxide reductase activity"/>
    <property type="evidence" value="ECO:0007669"/>
    <property type="project" value="UniProtKB-EC"/>
</dbReference>
<protein>
    <recommendedName>
        <fullName evidence="1">peptide-methionine (S)-S-oxide reductase</fullName>
        <ecNumber evidence="1">1.8.4.11</ecNumber>
    </recommendedName>
</protein>
<dbReference type="Gene3D" id="3.30.1060.10">
    <property type="entry name" value="Peptide methionine sulphoxide reductase MsrA"/>
    <property type="match status" value="1"/>
</dbReference>
<reference evidence="7" key="2">
    <citation type="submission" date="2016-11" db="EMBL/GenBank/DDBJ databases">
        <authorList>
            <person name="Jaros S."/>
            <person name="Januszkiewicz K."/>
            <person name="Wedrychowicz H."/>
        </authorList>
    </citation>
    <scope>NUCLEOTIDE SEQUENCE [LARGE SCALE GENOMIC DNA]</scope>
    <source>
        <strain evidence="7">DSM 19859</strain>
    </source>
</reference>
<evidence type="ECO:0000256" key="4">
    <source>
        <dbReference type="ARBA" id="ARBA00048782"/>
    </source>
</evidence>
<reference evidence="6 9" key="3">
    <citation type="submission" date="2018-07" db="EMBL/GenBank/DDBJ databases">
        <title>Leeuwenhoekiella genomics.</title>
        <authorList>
            <person name="Tahon G."/>
            <person name="Willems A."/>
        </authorList>
    </citation>
    <scope>NUCLEOTIDE SEQUENCE [LARGE SCALE GENOMIC DNA]</scope>
    <source>
        <strain evidence="6 9">LMG 24856</strain>
    </source>
</reference>
<evidence type="ECO:0000256" key="1">
    <source>
        <dbReference type="ARBA" id="ARBA00012502"/>
    </source>
</evidence>
<dbReference type="PANTHER" id="PTHR43774">
    <property type="entry name" value="PEPTIDE METHIONINE SULFOXIDE REDUCTASE"/>
    <property type="match status" value="1"/>
</dbReference>
<feature type="domain" description="Peptide methionine sulphoxide reductase MsrA" evidence="5">
    <location>
        <begin position="7"/>
        <end position="143"/>
    </location>
</feature>
<evidence type="ECO:0000313" key="9">
    <source>
        <dbReference type="Proteomes" id="UP000290037"/>
    </source>
</evidence>
<dbReference type="SUPFAM" id="SSF55068">
    <property type="entry name" value="Peptide methionine sulfoxide reductase"/>
    <property type="match status" value="1"/>
</dbReference>
<evidence type="ECO:0000256" key="3">
    <source>
        <dbReference type="ARBA" id="ARBA00047806"/>
    </source>
</evidence>
<evidence type="ECO:0000313" key="6">
    <source>
        <dbReference type="EMBL" id="RXG30155.1"/>
    </source>
</evidence>
<evidence type="ECO:0000313" key="7">
    <source>
        <dbReference type="EMBL" id="SHI01358.1"/>
    </source>
</evidence>
<dbReference type="STRING" id="573501.SAMN04487999_1610"/>
<keyword evidence="2" id="KW-0560">Oxidoreductase</keyword>
<accession>A0A1M5XP86</accession>
<dbReference type="InterPro" id="IPR036509">
    <property type="entry name" value="Met_Sox_Rdtase_MsrA_sf"/>
</dbReference>
<comment type="catalytic activity">
    <reaction evidence="3">
        <text>L-methionyl-[protein] + [thioredoxin]-disulfide + H2O = L-methionyl-(S)-S-oxide-[protein] + [thioredoxin]-dithiol</text>
        <dbReference type="Rhea" id="RHEA:14217"/>
        <dbReference type="Rhea" id="RHEA-COMP:10698"/>
        <dbReference type="Rhea" id="RHEA-COMP:10700"/>
        <dbReference type="Rhea" id="RHEA-COMP:12313"/>
        <dbReference type="Rhea" id="RHEA-COMP:12315"/>
        <dbReference type="ChEBI" id="CHEBI:15377"/>
        <dbReference type="ChEBI" id="CHEBI:16044"/>
        <dbReference type="ChEBI" id="CHEBI:29950"/>
        <dbReference type="ChEBI" id="CHEBI:44120"/>
        <dbReference type="ChEBI" id="CHEBI:50058"/>
        <dbReference type="EC" id="1.8.4.11"/>
    </reaction>
</comment>
<dbReference type="PANTHER" id="PTHR43774:SF1">
    <property type="entry name" value="PEPTIDE METHIONINE SULFOXIDE REDUCTASE MSRA 2"/>
    <property type="match status" value="1"/>
</dbReference>
<reference evidence="8" key="1">
    <citation type="submission" date="2016-11" db="EMBL/GenBank/DDBJ databases">
        <authorList>
            <person name="Varghese N."/>
            <person name="Submissions S."/>
        </authorList>
    </citation>
    <scope>NUCLEOTIDE SEQUENCE [LARGE SCALE GENOMIC DNA]</scope>
    <source>
        <strain evidence="8">DSM 19859</strain>
    </source>
</reference>
<keyword evidence="9" id="KW-1185">Reference proteome</keyword>
<dbReference type="Proteomes" id="UP000184240">
    <property type="component" value="Unassembled WGS sequence"/>
</dbReference>
<dbReference type="OrthoDB" id="4174719at2"/>
<dbReference type="InterPro" id="IPR002569">
    <property type="entry name" value="Met_Sox_Rdtase_MsrA_dom"/>
</dbReference>